<evidence type="ECO:0000256" key="7">
    <source>
        <dbReference type="ARBA" id="ARBA00023034"/>
    </source>
</evidence>
<keyword evidence="10" id="KW-1185">Reference proteome</keyword>
<evidence type="ECO:0000256" key="8">
    <source>
        <dbReference type="ARBA" id="ARBA00023136"/>
    </source>
</evidence>
<organism evidence="10 11">
    <name type="scientific">Limulus polyphemus</name>
    <name type="common">Atlantic horseshoe crab</name>
    <dbReference type="NCBI Taxonomy" id="6850"/>
    <lineage>
        <taxon>Eukaryota</taxon>
        <taxon>Metazoa</taxon>
        <taxon>Ecdysozoa</taxon>
        <taxon>Arthropoda</taxon>
        <taxon>Chelicerata</taxon>
        <taxon>Merostomata</taxon>
        <taxon>Xiphosura</taxon>
        <taxon>Limulidae</taxon>
        <taxon>Limulus</taxon>
    </lineage>
</organism>
<comment type="subcellular location">
    <subcellularLocation>
        <location evidence="1">Golgi apparatus membrane</location>
        <topology evidence="1">Single-pass type II membrane protein</topology>
    </subcellularLocation>
</comment>
<keyword evidence="8" id="KW-0472">Membrane</keyword>
<evidence type="ECO:0000256" key="6">
    <source>
        <dbReference type="ARBA" id="ARBA00022989"/>
    </source>
</evidence>
<accession>A0ABM1SND6</accession>
<evidence type="ECO:0000256" key="2">
    <source>
        <dbReference type="ARBA" id="ARBA00008124"/>
    </source>
</evidence>
<comment type="similarity">
    <text evidence="2">Belongs to the galactose-3-O-sulfotransferase family.</text>
</comment>
<evidence type="ECO:0000313" key="11">
    <source>
        <dbReference type="RefSeq" id="XP_022245142.1"/>
    </source>
</evidence>
<proteinExistence type="inferred from homology"/>
<keyword evidence="3" id="KW-0808">Transferase</keyword>
<keyword evidence="4" id="KW-0812">Transmembrane</keyword>
<evidence type="ECO:0000256" key="4">
    <source>
        <dbReference type="ARBA" id="ARBA00022692"/>
    </source>
</evidence>
<name>A0ABM1SND6_LIMPO</name>
<dbReference type="InterPro" id="IPR027417">
    <property type="entry name" value="P-loop_NTPase"/>
</dbReference>
<evidence type="ECO:0000256" key="9">
    <source>
        <dbReference type="ARBA" id="ARBA00023180"/>
    </source>
</evidence>
<evidence type="ECO:0000256" key="5">
    <source>
        <dbReference type="ARBA" id="ARBA00022968"/>
    </source>
</evidence>
<sequence>MFIGNRWSVSHERLEIPKKCVPKKNVFFLKNHKCGSDTVQNILLRYGDNNNLTFLIPKHGTSFWNPVNKPFSRERVKKLPWTILGDFNIFCVHVRFDAHELHAVMPPDSVYIAIVREPISHFESTYNYFSLYKKYHVTLRDFSLMNKTQLLRKKIGFRERNPQLYDFGINGTYIQDTGFFQREIKKLDKIFDFVMITELMEESLVLLKNLMCWELKDVATFRKNVRSDTWRENDLSWKERVGIKTWNFGDDLLYKYFRNKFEKKLSEFGLDNMQREIKQLRQINNQIFLECVSNMEASSTLPRPLKHGSDKVLGYRLKPGKERNLNCLQMARVSTSYVGYLKKKQYRWVREKYKINTNRTLSNINLK</sequence>
<dbReference type="Pfam" id="PF06990">
    <property type="entry name" value="Gal-3-0_sulfotr"/>
    <property type="match status" value="1"/>
</dbReference>
<reference evidence="11" key="1">
    <citation type="submission" date="2025-08" db="UniProtKB">
        <authorList>
            <consortium name="RefSeq"/>
        </authorList>
    </citation>
    <scope>IDENTIFICATION</scope>
    <source>
        <tissue evidence="11">Muscle</tissue>
    </source>
</reference>
<dbReference type="InterPro" id="IPR009729">
    <property type="entry name" value="Gal-3-0_sulfotransfrase"/>
</dbReference>
<dbReference type="PANTHER" id="PTHR14647:SF87">
    <property type="entry name" value="PUTATIVE-RELATED"/>
    <property type="match status" value="1"/>
</dbReference>
<keyword evidence="6" id="KW-1133">Transmembrane helix</keyword>
<keyword evidence="9" id="KW-0325">Glycoprotein</keyword>
<evidence type="ECO:0000256" key="3">
    <source>
        <dbReference type="ARBA" id="ARBA00022679"/>
    </source>
</evidence>
<keyword evidence="7" id="KW-0333">Golgi apparatus</keyword>
<protein>
    <submittedName>
        <fullName evidence="11">Galactose-3-O-sulfotransferase 4-like</fullName>
    </submittedName>
</protein>
<gene>
    <name evidence="11" type="primary">LOC106462239</name>
</gene>
<evidence type="ECO:0000256" key="1">
    <source>
        <dbReference type="ARBA" id="ARBA00004323"/>
    </source>
</evidence>
<dbReference type="GeneID" id="106462239"/>
<evidence type="ECO:0000313" key="10">
    <source>
        <dbReference type="Proteomes" id="UP000694941"/>
    </source>
</evidence>
<keyword evidence="5" id="KW-0735">Signal-anchor</keyword>
<dbReference type="Gene3D" id="3.40.50.300">
    <property type="entry name" value="P-loop containing nucleotide triphosphate hydrolases"/>
    <property type="match status" value="1"/>
</dbReference>
<dbReference type="Proteomes" id="UP000694941">
    <property type="component" value="Unplaced"/>
</dbReference>
<dbReference type="SUPFAM" id="SSF52540">
    <property type="entry name" value="P-loop containing nucleoside triphosphate hydrolases"/>
    <property type="match status" value="1"/>
</dbReference>
<dbReference type="RefSeq" id="XP_022245142.1">
    <property type="nucleotide sequence ID" value="XM_022389434.1"/>
</dbReference>
<dbReference type="PANTHER" id="PTHR14647">
    <property type="entry name" value="GALACTOSE-3-O-SULFOTRANSFERASE"/>
    <property type="match status" value="1"/>
</dbReference>